<dbReference type="SUPFAM" id="SSF54637">
    <property type="entry name" value="Thioesterase/thiol ester dehydrase-isomerase"/>
    <property type="match status" value="1"/>
</dbReference>
<dbReference type="InterPro" id="IPR039569">
    <property type="entry name" value="FAS1-like_DH_region"/>
</dbReference>
<comment type="caution">
    <text evidence="2">The sequence shown here is derived from an EMBL/GenBank/DDBJ whole genome shotgun (WGS) entry which is preliminary data.</text>
</comment>
<dbReference type="Proteomes" id="UP001596109">
    <property type="component" value="Unassembled WGS sequence"/>
</dbReference>
<gene>
    <name evidence="2" type="ORF">ACFPRA_02340</name>
</gene>
<organism evidence="2 3">
    <name type="scientific">Sporosarcina soli</name>
    <dbReference type="NCBI Taxonomy" id="334736"/>
    <lineage>
        <taxon>Bacteria</taxon>
        <taxon>Bacillati</taxon>
        <taxon>Bacillota</taxon>
        <taxon>Bacilli</taxon>
        <taxon>Bacillales</taxon>
        <taxon>Caryophanaceae</taxon>
        <taxon>Sporosarcina</taxon>
    </lineage>
</organism>
<protein>
    <submittedName>
        <fullName evidence="2">MaoC family dehydratase N-terminal domain-containing protein</fullName>
    </submittedName>
</protein>
<dbReference type="RefSeq" id="WP_381430164.1">
    <property type="nucleotide sequence ID" value="NZ_JBHSNO010000001.1"/>
</dbReference>
<dbReference type="EMBL" id="JBHSNO010000001">
    <property type="protein sequence ID" value="MFC5587748.1"/>
    <property type="molecule type" value="Genomic_DNA"/>
</dbReference>
<evidence type="ECO:0000313" key="3">
    <source>
        <dbReference type="Proteomes" id="UP001596109"/>
    </source>
</evidence>
<dbReference type="InterPro" id="IPR029069">
    <property type="entry name" value="HotDog_dom_sf"/>
</dbReference>
<dbReference type="Gene3D" id="3.10.129.10">
    <property type="entry name" value="Hotdog Thioesterase"/>
    <property type="match status" value="1"/>
</dbReference>
<evidence type="ECO:0000259" key="1">
    <source>
        <dbReference type="Pfam" id="PF13452"/>
    </source>
</evidence>
<name>A0ABW0TEY0_9BACL</name>
<sequence>MMRGVAILQRDLKKFIGHELDTYDYTIEQSKVNELVAVLNPNLNSAIGSDHIPATFPTVIEFWGSTSSIAKELQLNLAKVLHGEQEYEYLQGFVVGDKITVTSVVENIYEKASMNFIVINKKFTNQQDELIAIGKTTIIERFKKEGRKWRV</sequence>
<keyword evidence="3" id="KW-1185">Reference proteome</keyword>
<proteinExistence type="predicted"/>
<evidence type="ECO:0000313" key="2">
    <source>
        <dbReference type="EMBL" id="MFC5587748.1"/>
    </source>
</evidence>
<reference evidence="3" key="1">
    <citation type="journal article" date="2019" name="Int. J. Syst. Evol. Microbiol.">
        <title>The Global Catalogue of Microorganisms (GCM) 10K type strain sequencing project: providing services to taxonomists for standard genome sequencing and annotation.</title>
        <authorList>
            <consortium name="The Broad Institute Genomics Platform"/>
            <consortium name="The Broad Institute Genome Sequencing Center for Infectious Disease"/>
            <person name="Wu L."/>
            <person name="Ma J."/>
        </authorList>
    </citation>
    <scope>NUCLEOTIDE SEQUENCE [LARGE SCALE GENOMIC DNA]</scope>
    <source>
        <strain evidence="3">CGMCC 4.1434</strain>
    </source>
</reference>
<dbReference type="Pfam" id="PF13452">
    <property type="entry name" value="FAS1_DH_region"/>
    <property type="match status" value="1"/>
</dbReference>
<accession>A0ABW0TEY0</accession>
<feature type="domain" description="FAS1-like dehydratase" evidence="1">
    <location>
        <begin position="15"/>
        <end position="132"/>
    </location>
</feature>